<dbReference type="EMBL" id="RKMH01000023">
    <property type="protein sequence ID" value="RPA56822.1"/>
    <property type="molecule type" value="Genomic_DNA"/>
</dbReference>
<gene>
    <name evidence="1" type="ORF">EF294_20630</name>
</gene>
<dbReference type="OrthoDB" id="4380275at2"/>
<dbReference type="InterPro" id="IPR027595">
    <property type="entry name" value="CHP04338"/>
</dbReference>
<accession>A0A3N4G1H7</accession>
<dbReference type="NCBIfam" id="TIGR04338">
    <property type="entry name" value="HEXXH_Rv0185"/>
    <property type="match status" value="1"/>
</dbReference>
<dbReference type="GO" id="GO:0016787">
    <property type="term" value="F:hydrolase activity"/>
    <property type="evidence" value="ECO:0007669"/>
    <property type="project" value="UniProtKB-KW"/>
</dbReference>
<proteinExistence type="predicted"/>
<keyword evidence="1" id="KW-0378">Hydrolase</keyword>
<dbReference type="Proteomes" id="UP000267536">
    <property type="component" value="Unassembled WGS sequence"/>
</dbReference>
<dbReference type="AlphaFoldDB" id="A0A3N4G1H7"/>
<comment type="caution">
    <text evidence="1">The sequence shown here is derived from an EMBL/GenBank/DDBJ whole genome shotgun (WGS) entry which is preliminary data.</text>
</comment>
<reference evidence="1 2" key="1">
    <citation type="submission" date="2018-11" db="EMBL/GenBank/DDBJ databases">
        <title>Draft genome sequence of Gordonia sp. RS15-1S isolated from rice stems.</title>
        <authorList>
            <person name="Muangham S."/>
        </authorList>
    </citation>
    <scope>NUCLEOTIDE SEQUENCE [LARGE SCALE GENOMIC DNA]</scope>
    <source>
        <strain evidence="1 2">RS15-1S</strain>
    </source>
</reference>
<protein>
    <submittedName>
        <fullName evidence="1">TIGR04338 family metallohydrolase</fullName>
    </submittedName>
</protein>
<evidence type="ECO:0000313" key="1">
    <source>
        <dbReference type="EMBL" id="RPA56822.1"/>
    </source>
</evidence>
<keyword evidence="2" id="KW-1185">Reference proteome</keyword>
<organism evidence="1 2">
    <name type="scientific">Gordonia oryzae</name>
    <dbReference type="NCBI Taxonomy" id="2487349"/>
    <lineage>
        <taxon>Bacteria</taxon>
        <taxon>Bacillati</taxon>
        <taxon>Actinomycetota</taxon>
        <taxon>Actinomycetes</taxon>
        <taxon>Mycobacteriales</taxon>
        <taxon>Gordoniaceae</taxon>
        <taxon>Gordonia</taxon>
    </lineage>
</organism>
<sequence length="175" mass="19206">MTARDSGRSRLYEAERLVHRMFDRVGSARTVQIAGTELTLPAEALFSSVESVRSYVERVLAMNSVRQRFPRASEPVTVRARGGYRAAEYRRAIGEIAIPDSREGRWALRELVILHEVAHHLDKGTGPAHGRGFVVTLTDLVGAVLGPEAAFVYRVVLTDSGVGAGRRNDSPGRIP</sequence>
<dbReference type="RefSeq" id="WP_123932914.1">
    <property type="nucleotide sequence ID" value="NZ_JBPSDP010000022.1"/>
</dbReference>
<name>A0A3N4G1H7_9ACTN</name>
<evidence type="ECO:0000313" key="2">
    <source>
        <dbReference type="Proteomes" id="UP000267536"/>
    </source>
</evidence>